<dbReference type="InterPro" id="IPR050757">
    <property type="entry name" value="Collagen_mod_GT25"/>
</dbReference>
<evidence type="ECO:0000313" key="4">
    <source>
        <dbReference type="EMBL" id="KAF2145792.1"/>
    </source>
</evidence>
<dbReference type="GeneID" id="54301407"/>
<dbReference type="PANTHER" id="PTHR10730">
    <property type="entry name" value="PROCOLLAGEN-LYSINE,2-OXOGLUTARATE 5-DIOXYGENASE/GLYCOSYLTRANSFERASE 25 FAMILY MEMBER"/>
    <property type="match status" value="1"/>
</dbReference>
<dbReference type="Proteomes" id="UP000799438">
    <property type="component" value="Unassembled WGS sequence"/>
</dbReference>
<dbReference type="EMBL" id="ML995477">
    <property type="protein sequence ID" value="KAF2145792.1"/>
    <property type="molecule type" value="Genomic_DNA"/>
</dbReference>
<evidence type="ECO:0000256" key="2">
    <source>
        <dbReference type="ARBA" id="ARBA00022676"/>
    </source>
</evidence>
<evidence type="ECO:0000256" key="1">
    <source>
        <dbReference type="ARBA" id="ARBA00006721"/>
    </source>
</evidence>
<reference evidence="4" key="1">
    <citation type="journal article" date="2020" name="Stud. Mycol.">
        <title>101 Dothideomycetes genomes: a test case for predicting lifestyles and emergence of pathogens.</title>
        <authorList>
            <person name="Haridas S."/>
            <person name="Albert R."/>
            <person name="Binder M."/>
            <person name="Bloem J."/>
            <person name="Labutti K."/>
            <person name="Salamov A."/>
            <person name="Andreopoulos B."/>
            <person name="Baker S."/>
            <person name="Barry K."/>
            <person name="Bills G."/>
            <person name="Bluhm B."/>
            <person name="Cannon C."/>
            <person name="Castanera R."/>
            <person name="Culley D."/>
            <person name="Daum C."/>
            <person name="Ezra D."/>
            <person name="Gonzalez J."/>
            <person name="Henrissat B."/>
            <person name="Kuo A."/>
            <person name="Liang C."/>
            <person name="Lipzen A."/>
            <person name="Lutzoni F."/>
            <person name="Magnuson J."/>
            <person name="Mondo S."/>
            <person name="Nolan M."/>
            <person name="Ohm R."/>
            <person name="Pangilinan J."/>
            <person name="Park H.-J."/>
            <person name="Ramirez L."/>
            <person name="Alfaro M."/>
            <person name="Sun H."/>
            <person name="Tritt A."/>
            <person name="Yoshinaga Y."/>
            <person name="Zwiers L.-H."/>
            <person name="Turgeon B."/>
            <person name="Goodwin S."/>
            <person name="Spatafora J."/>
            <person name="Crous P."/>
            <person name="Grigoriev I."/>
        </authorList>
    </citation>
    <scope>NUCLEOTIDE SEQUENCE</scope>
    <source>
        <strain evidence="4">CBS 121167</strain>
    </source>
</reference>
<comment type="similarity">
    <text evidence="1">Belongs to the glycosyltransferase 25 family.</text>
</comment>
<sequence length="406" mass="44289">MLLPTPLSTMRSGRAFFLVSASATVFFLWQFYVLTWCHAEGPGLTLGDLSSGELANATLGFQRIIAISSEDQSSPTAWRQRGLIAAANRTGLSIDIHQSRDVSEKELQEFQDSGSKYTEKPGTGSALAWLAHHDALQYIIDNNISSALILEDDADWDVRIRSQLAPHSAIPTLLRRLYTDMDGAASPSPLNLSTATPPHPSTQPYTGSFDVLWLGHCTSLYGPHSTRLTAPNDTTQLPGQALSAYANRFAYTRLDDHERAVLSRPECACTFAYAVSGTGARRVLERTKAGAAAAFDNALGAACRESPKRGKGLRCASVAPELVHHQRGVVDADADADEEGEGAPWRGSLVEGLNRGEGEREALLAPRPSRFFTFNIMYSARCNAHRGDRRLTQCLPTEEDREVWTS</sequence>
<proteinExistence type="inferred from homology"/>
<name>A0A6A6BNX4_9PEZI</name>
<dbReference type="GO" id="GO:0016740">
    <property type="term" value="F:transferase activity"/>
    <property type="evidence" value="ECO:0007669"/>
    <property type="project" value="UniProtKB-KW"/>
</dbReference>
<keyword evidence="5" id="KW-1185">Reference proteome</keyword>
<dbReference type="OrthoDB" id="47375at2759"/>
<dbReference type="PANTHER" id="PTHR10730:SF53">
    <property type="entry name" value="GLYCOSYLTRANSFERASE 25 FAMILY MEMBER"/>
    <property type="match status" value="1"/>
</dbReference>
<dbReference type="RefSeq" id="XP_033401504.1">
    <property type="nucleotide sequence ID" value="XM_033543910.1"/>
</dbReference>
<evidence type="ECO:0000256" key="3">
    <source>
        <dbReference type="ARBA" id="ARBA00022679"/>
    </source>
</evidence>
<evidence type="ECO:0000313" key="5">
    <source>
        <dbReference type="Proteomes" id="UP000799438"/>
    </source>
</evidence>
<keyword evidence="3 4" id="KW-0808">Transferase</keyword>
<dbReference type="AlphaFoldDB" id="A0A6A6BNX4"/>
<accession>A0A6A6BNX4</accession>
<organism evidence="4 5">
    <name type="scientific">Aplosporella prunicola CBS 121167</name>
    <dbReference type="NCBI Taxonomy" id="1176127"/>
    <lineage>
        <taxon>Eukaryota</taxon>
        <taxon>Fungi</taxon>
        <taxon>Dikarya</taxon>
        <taxon>Ascomycota</taxon>
        <taxon>Pezizomycotina</taxon>
        <taxon>Dothideomycetes</taxon>
        <taxon>Dothideomycetes incertae sedis</taxon>
        <taxon>Botryosphaeriales</taxon>
        <taxon>Aplosporellaceae</taxon>
        <taxon>Aplosporella</taxon>
    </lineage>
</organism>
<keyword evidence="2" id="KW-0328">Glycosyltransferase</keyword>
<gene>
    <name evidence="4" type="ORF">K452DRAFT_315958</name>
</gene>
<protein>
    <submittedName>
        <fullName evidence="4">Glycosyltransferase family 25 protein</fullName>
    </submittedName>
</protein>